<keyword evidence="2" id="KW-1185">Reference proteome</keyword>
<gene>
    <name evidence="1" type="ORF">TBRA_LOCUS9620</name>
</gene>
<protein>
    <submittedName>
        <fullName evidence="1">Uncharacterized protein</fullName>
    </submittedName>
</protein>
<evidence type="ECO:0000313" key="2">
    <source>
        <dbReference type="Proteomes" id="UP000479190"/>
    </source>
</evidence>
<dbReference type="PANTHER" id="PTHR33332">
    <property type="entry name" value="REVERSE TRANSCRIPTASE DOMAIN-CONTAINING PROTEIN"/>
    <property type="match status" value="1"/>
</dbReference>
<dbReference type="AlphaFoldDB" id="A0A6H5ILX8"/>
<organism evidence="1 2">
    <name type="scientific">Trichogramma brassicae</name>
    <dbReference type="NCBI Taxonomy" id="86971"/>
    <lineage>
        <taxon>Eukaryota</taxon>
        <taxon>Metazoa</taxon>
        <taxon>Ecdysozoa</taxon>
        <taxon>Arthropoda</taxon>
        <taxon>Hexapoda</taxon>
        <taxon>Insecta</taxon>
        <taxon>Pterygota</taxon>
        <taxon>Neoptera</taxon>
        <taxon>Endopterygota</taxon>
        <taxon>Hymenoptera</taxon>
        <taxon>Apocrita</taxon>
        <taxon>Proctotrupomorpha</taxon>
        <taxon>Chalcidoidea</taxon>
        <taxon>Trichogrammatidae</taxon>
        <taxon>Trichogramma</taxon>
    </lineage>
</organism>
<reference evidence="1 2" key="1">
    <citation type="submission" date="2020-02" db="EMBL/GenBank/DDBJ databases">
        <authorList>
            <person name="Ferguson B K."/>
        </authorList>
    </citation>
    <scope>NUCLEOTIDE SEQUENCE [LARGE SCALE GENOMIC DNA]</scope>
</reference>
<dbReference type="OrthoDB" id="7698353at2759"/>
<name>A0A6H5ILX8_9HYME</name>
<proteinExistence type="predicted"/>
<dbReference type="Proteomes" id="UP000479190">
    <property type="component" value="Unassembled WGS sequence"/>
</dbReference>
<accession>A0A6H5ILX8</accession>
<evidence type="ECO:0000313" key="1">
    <source>
        <dbReference type="EMBL" id="CAB0037809.1"/>
    </source>
</evidence>
<sequence>MLRTHAHAERALGMSGSSSGTKVVVASAAAEGGEDDKQQLALSNGTRSIIYFQNDPCASERAARVPLYINCHGDVVIFLYRSTSLSRLVYRYTGSKEKVSSSVAGARRLCMYVSVWIDGMCASTVIRSKRARSSAPHRTATPSSYTRGHSTQTALLGVMDDARRAIERSQITVLVLIDFSKAFDTVPHQLLLAKLRRFNFADRTIRWFASYLRGRTQAVAQNDGSRTSSWLPTTSGVPGKCTWPSALLTVCQRSAYQTPILQTHDVCRRLAALGRKSINGRRAPHIGGLHFVQTIYTHIFPNARARSTKGNNLAQRICDARTRQRRKLLITRRGQFFTRSMLYYYHHHHHHYHRHRHHYHRLYGHRRRCSHD</sequence>
<dbReference type="EMBL" id="CADCXV010000868">
    <property type="protein sequence ID" value="CAB0037809.1"/>
    <property type="molecule type" value="Genomic_DNA"/>
</dbReference>
<feature type="non-terminal residue" evidence="1">
    <location>
        <position position="372"/>
    </location>
</feature>